<dbReference type="EC" id="2.7.13.3" evidence="2"/>
<evidence type="ECO:0000256" key="6">
    <source>
        <dbReference type="ARBA" id="ARBA00022777"/>
    </source>
</evidence>
<reference evidence="10" key="1">
    <citation type="submission" date="2020-02" db="EMBL/GenBank/DDBJ databases">
        <authorList>
            <person name="Meier V. D."/>
        </authorList>
    </citation>
    <scope>NUCLEOTIDE SEQUENCE</scope>
    <source>
        <strain evidence="10">AVDCRST_MAG63</strain>
    </source>
</reference>
<keyword evidence="5" id="KW-0547">Nucleotide-binding</keyword>
<dbReference type="PROSITE" id="PS50109">
    <property type="entry name" value="HIS_KIN"/>
    <property type="match status" value="1"/>
</dbReference>
<dbReference type="Pfam" id="PF13185">
    <property type="entry name" value="GAF_2"/>
    <property type="match status" value="1"/>
</dbReference>
<proteinExistence type="predicted"/>
<dbReference type="CDD" id="cd00075">
    <property type="entry name" value="HATPase"/>
    <property type="match status" value="1"/>
</dbReference>
<dbReference type="Gene3D" id="3.30.565.10">
    <property type="entry name" value="Histidine kinase-like ATPase, C-terminal domain"/>
    <property type="match status" value="1"/>
</dbReference>
<dbReference type="EMBL" id="CADCTO010000126">
    <property type="protein sequence ID" value="CAA9230278.1"/>
    <property type="molecule type" value="Genomic_DNA"/>
</dbReference>
<feature type="domain" description="Histidine kinase" evidence="9">
    <location>
        <begin position="201"/>
        <end position="443"/>
    </location>
</feature>
<organism evidence="10">
    <name type="scientific">uncultured Armatimonadetes bacterium</name>
    <dbReference type="NCBI Taxonomy" id="157466"/>
    <lineage>
        <taxon>Bacteria</taxon>
        <taxon>Bacillati</taxon>
        <taxon>Armatimonadota</taxon>
        <taxon>environmental samples</taxon>
    </lineage>
</organism>
<dbReference type="GO" id="GO:0005524">
    <property type="term" value="F:ATP binding"/>
    <property type="evidence" value="ECO:0007669"/>
    <property type="project" value="UniProtKB-KW"/>
</dbReference>
<accession>A0A6J4HP35</accession>
<dbReference type="Pfam" id="PF02518">
    <property type="entry name" value="HATPase_c"/>
    <property type="match status" value="1"/>
</dbReference>
<gene>
    <name evidence="10" type="ORF">AVDCRST_MAG63-944</name>
</gene>
<dbReference type="PANTHER" id="PTHR43065">
    <property type="entry name" value="SENSOR HISTIDINE KINASE"/>
    <property type="match status" value="1"/>
</dbReference>
<dbReference type="AlphaFoldDB" id="A0A6J4HP35"/>
<evidence type="ECO:0000256" key="8">
    <source>
        <dbReference type="ARBA" id="ARBA00023012"/>
    </source>
</evidence>
<dbReference type="PANTHER" id="PTHR43065:SF10">
    <property type="entry name" value="PEROXIDE STRESS-ACTIVATED HISTIDINE KINASE MAK3"/>
    <property type="match status" value="1"/>
</dbReference>
<evidence type="ECO:0000256" key="3">
    <source>
        <dbReference type="ARBA" id="ARBA00022553"/>
    </source>
</evidence>
<evidence type="ECO:0000313" key="10">
    <source>
        <dbReference type="EMBL" id="CAA9230278.1"/>
    </source>
</evidence>
<protein>
    <recommendedName>
        <fullName evidence="2">histidine kinase</fullName>
        <ecNumber evidence="2">2.7.13.3</ecNumber>
    </recommendedName>
</protein>
<keyword evidence="3" id="KW-0597">Phosphoprotein</keyword>
<comment type="catalytic activity">
    <reaction evidence="1">
        <text>ATP + protein L-histidine = ADP + protein N-phospho-L-histidine.</text>
        <dbReference type="EC" id="2.7.13.3"/>
    </reaction>
</comment>
<evidence type="ECO:0000256" key="5">
    <source>
        <dbReference type="ARBA" id="ARBA00022741"/>
    </source>
</evidence>
<dbReference type="Gene3D" id="3.30.450.40">
    <property type="match status" value="1"/>
</dbReference>
<dbReference type="GO" id="GO:0004673">
    <property type="term" value="F:protein histidine kinase activity"/>
    <property type="evidence" value="ECO:0007669"/>
    <property type="project" value="UniProtKB-EC"/>
</dbReference>
<evidence type="ECO:0000256" key="2">
    <source>
        <dbReference type="ARBA" id="ARBA00012438"/>
    </source>
</evidence>
<keyword evidence="7" id="KW-0067">ATP-binding</keyword>
<keyword evidence="4" id="KW-0808">Transferase</keyword>
<sequence length="445" mass="48905">MDAGGQNPEQRLAELETALRQRERQIEAISRTSDALFSHTNVDNLVRETLLLALDVLSAEAGTLYLYDPAADTLVFRYVVGPAAESLTGHSMPASQGIAGQVFRTGVPDLSLKVGERGHFNSEVDKRSGYRTESSMTVPVKRPSGDPIGVMQILNARAGDPFDHFDLEVLEALCAQAAAAIEQARLLQQARKAEVANVIGDISHDIKNMLTPIQTGVWMLMPMLDQMFSDLDAIRARCPDAEPWVRDIERVFQDVRSDYPWILQNALEAADQVQARTKEIADAVKGELAPPHFEDADLNDTAREVARTLRPVGEKADVRLHLDLDEALPRLRFDRKQMYNALYNLVYNAIPETPAGGQVTVRTRGPGEGEDTLLVEVQDTGRGIPEHVRKRLFTDEVPSTKPGGTGLGTRIVAGVVRRHNGTITVQSEEGKGATFSIRLPLRPAP</sequence>
<dbReference type="InterPro" id="IPR029016">
    <property type="entry name" value="GAF-like_dom_sf"/>
</dbReference>
<dbReference type="GO" id="GO:0000160">
    <property type="term" value="P:phosphorelay signal transduction system"/>
    <property type="evidence" value="ECO:0007669"/>
    <property type="project" value="UniProtKB-KW"/>
</dbReference>
<dbReference type="SMART" id="SM00387">
    <property type="entry name" value="HATPase_c"/>
    <property type="match status" value="1"/>
</dbReference>
<dbReference type="InterPro" id="IPR005467">
    <property type="entry name" value="His_kinase_dom"/>
</dbReference>
<dbReference type="SUPFAM" id="SSF55781">
    <property type="entry name" value="GAF domain-like"/>
    <property type="match status" value="1"/>
</dbReference>
<keyword evidence="6" id="KW-0418">Kinase</keyword>
<dbReference type="InterPro" id="IPR004358">
    <property type="entry name" value="Sig_transdc_His_kin-like_C"/>
</dbReference>
<name>A0A6J4HP35_9BACT</name>
<dbReference type="SMART" id="SM00065">
    <property type="entry name" value="GAF"/>
    <property type="match status" value="1"/>
</dbReference>
<dbReference type="SUPFAM" id="SSF55874">
    <property type="entry name" value="ATPase domain of HSP90 chaperone/DNA topoisomerase II/histidine kinase"/>
    <property type="match status" value="1"/>
</dbReference>
<dbReference type="PRINTS" id="PR00344">
    <property type="entry name" value="BCTRLSENSOR"/>
</dbReference>
<dbReference type="InterPro" id="IPR003594">
    <property type="entry name" value="HATPase_dom"/>
</dbReference>
<dbReference type="InterPro" id="IPR003018">
    <property type="entry name" value="GAF"/>
</dbReference>
<evidence type="ECO:0000259" key="9">
    <source>
        <dbReference type="PROSITE" id="PS50109"/>
    </source>
</evidence>
<evidence type="ECO:0000256" key="4">
    <source>
        <dbReference type="ARBA" id="ARBA00022679"/>
    </source>
</evidence>
<dbReference type="InterPro" id="IPR036890">
    <property type="entry name" value="HATPase_C_sf"/>
</dbReference>
<evidence type="ECO:0000256" key="7">
    <source>
        <dbReference type="ARBA" id="ARBA00022840"/>
    </source>
</evidence>
<keyword evidence="8" id="KW-0902">Two-component regulatory system</keyword>
<evidence type="ECO:0000256" key="1">
    <source>
        <dbReference type="ARBA" id="ARBA00000085"/>
    </source>
</evidence>